<gene>
    <name evidence="9" type="ORF">DYU11_02500</name>
</gene>
<dbReference type="EMBL" id="QXED01000001">
    <property type="protein sequence ID" value="RIV27202.1"/>
    <property type="molecule type" value="Genomic_DNA"/>
</dbReference>
<dbReference type="GO" id="GO:0005886">
    <property type="term" value="C:plasma membrane"/>
    <property type="evidence" value="ECO:0007669"/>
    <property type="project" value="UniProtKB-SubCell"/>
</dbReference>
<evidence type="ECO:0000256" key="3">
    <source>
        <dbReference type="ARBA" id="ARBA00022448"/>
    </source>
</evidence>
<sequence length="365" mass="40014">MKPAQPVFQSPLFRYVLLITAVYLTLSGLYNAGGLLAPLSTAGLLAMLMLPVCRRLERWKLPRVAAIIVCLLIILIVVLGIGALLSTQIIGFVRDLPTLQAQMTTKLATVQQSIRRLTDVSADEQIQFLREWLNSLLGSAGRYLMAVLATTGNALTTIGLVLIYTFFFLFYRQRFVRFILMITPPEHHKTTRDIITQIGQVTQQYVSGVLLVMIILATLNTIGLSIIGIQQAVFFGVLGGLLNIIPYIGTFLGGLIPTLFALLTKESITPAIAVAAVFSLSQFLENNFLTPFIVGGRVKVNPLATIIALLIGSYVWGIAGMILFIPLLGITKIILDNVKPLRPFGYLIGEEDDSDEAPVKRTDQN</sequence>
<dbReference type="OrthoDB" id="9793390at2"/>
<evidence type="ECO:0000256" key="5">
    <source>
        <dbReference type="ARBA" id="ARBA00022692"/>
    </source>
</evidence>
<evidence type="ECO:0000313" key="10">
    <source>
        <dbReference type="Proteomes" id="UP000283523"/>
    </source>
</evidence>
<comment type="subcellular location">
    <subcellularLocation>
        <location evidence="1">Cell membrane</location>
        <topology evidence="1">Multi-pass membrane protein</topology>
    </subcellularLocation>
</comment>
<evidence type="ECO:0000256" key="6">
    <source>
        <dbReference type="ARBA" id="ARBA00022989"/>
    </source>
</evidence>
<dbReference type="PANTHER" id="PTHR21716:SF53">
    <property type="entry name" value="PERMEASE PERM-RELATED"/>
    <property type="match status" value="1"/>
</dbReference>
<proteinExistence type="inferred from homology"/>
<feature type="transmembrane region" description="Helical" evidence="8">
    <location>
        <begin position="12"/>
        <end position="30"/>
    </location>
</feature>
<name>A0A418MIF1_9BACT</name>
<feature type="transmembrane region" description="Helical" evidence="8">
    <location>
        <begin position="268"/>
        <end position="284"/>
    </location>
</feature>
<reference evidence="9 10" key="1">
    <citation type="submission" date="2018-08" db="EMBL/GenBank/DDBJ databases">
        <title>Fibrisoma montanum sp. nov., isolated from Danxia mountain soil.</title>
        <authorList>
            <person name="Huang Y."/>
        </authorList>
    </citation>
    <scope>NUCLEOTIDE SEQUENCE [LARGE SCALE GENOMIC DNA]</scope>
    <source>
        <strain evidence="9 10">HYT19</strain>
    </source>
</reference>
<protein>
    <submittedName>
        <fullName evidence="9">AI-2E family transporter</fullName>
    </submittedName>
</protein>
<evidence type="ECO:0000256" key="8">
    <source>
        <dbReference type="SAM" id="Phobius"/>
    </source>
</evidence>
<feature type="transmembrane region" description="Helical" evidence="8">
    <location>
        <begin position="304"/>
        <end position="330"/>
    </location>
</feature>
<feature type="transmembrane region" description="Helical" evidence="8">
    <location>
        <begin position="65"/>
        <end position="90"/>
    </location>
</feature>
<dbReference type="RefSeq" id="WP_119666054.1">
    <property type="nucleotide sequence ID" value="NZ_QXED01000001.1"/>
</dbReference>
<comment type="caution">
    <text evidence="9">The sequence shown here is derived from an EMBL/GenBank/DDBJ whole genome shotgun (WGS) entry which is preliminary data.</text>
</comment>
<keyword evidence="7 8" id="KW-0472">Membrane</keyword>
<feature type="transmembrane region" description="Helical" evidence="8">
    <location>
        <begin position="205"/>
        <end position="227"/>
    </location>
</feature>
<evidence type="ECO:0000256" key="4">
    <source>
        <dbReference type="ARBA" id="ARBA00022475"/>
    </source>
</evidence>
<organism evidence="9 10">
    <name type="scientific">Fibrisoma montanum</name>
    <dbReference type="NCBI Taxonomy" id="2305895"/>
    <lineage>
        <taxon>Bacteria</taxon>
        <taxon>Pseudomonadati</taxon>
        <taxon>Bacteroidota</taxon>
        <taxon>Cytophagia</taxon>
        <taxon>Cytophagales</taxon>
        <taxon>Spirosomataceae</taxon>
        <taxon>Fibrisoma</taxon>
    </lineage>
</organism>
<evidence type="ECO:0000313" key="9">
    <source>
        <dbReference type="EMBL" id="RIV27202.1"/>
    </source>
</evidence>
<keyword evidence="10" id="KW-1185">Reference proteome</keyword>
<feature type="transmembrane region" description="Helical" evidence="8">
    <location>
        <begin position="143"/>
        <end position="171"/>
    </location>
</feature>
<keyword evidence="6 8" id="KW-1133">Transmembrane helix</keyword>
<dbReference type="Proteomes" id="UP000283523">
    <property type="component" value="Unassembled WGS sequence"/>
</dbReference>
<evidence type="ECO:0000256" key="1">
    <source>
        <dbReference type="ARBA" id="ARBA00004651"/>
    </source>
</evidence>
<accession>A0A418MIF1</accession>
<dbReference type="InterPro" id="IPR002549">
    <property type="entry name" value="AI-2E-like"/>
</dbReference>
<evidence type="ECO:0000256" key="7">
    <source>
        <dbReference type="ARBA" id="ARBA00023136"/>
    </source>
</evidence>
<keyword evidence="5 8" id="KW-0812">Transmembrane</keyword>
<dbReference type="AlphaFoldDB" id="A0A418MIF1"/>
<evidence type="ECO:0000256" key="2">
    <source>
        <dbReference type="ARBA" id="ARBA00009773"/>
    </source>
</evidence>
<dbReference type="PANTHER" id="PTHR21716">
    <property type="entry name" value="TRANSMEMBRANE PROTEIN"/>
    <property type="match status" value="1"/>
</dbReference>
<keyword evidence="3" id="KW-0813">Transport</keyword>
<comment type="similarity">
    <text evidence="2">Belongs to the autoinducer-2 exporter (AI-2E) (TC 2.A.86) family.</text>
</comment>
<feature type="transmembrane region" description="Helical" evidence="8">
    <location>
        <begin position="36"/>
        <end position="53"/>
    </location>
</feature>
<keyword evidence="4" id="KW-1003">Cell membrane</keyword>
<dbReference type="Pfam" id="PF01594">
    <property type="entry name" value="AI-2E_transport"/>
    <property type="match status" value="1"/>
</dbReference>
<feature type="transmembrane region" description="Helical" evidence="8">
    <location>
        <begin position="233"/>
        <end position="256"/>
    </location>
</feature>